<gene>
    <name evidence="1" type="ORF">F8388_020464</name>
</gene>
<dbReference type="AlphaFoldDB" id="A0A7J6E0G0"/>
<organism evidence="1 2">
    <name type="scientific">Cannabis sativa</name>
    <name type="common">Hemp</name>
    <name type="synonym">Marijuana</name>
    <dbReference type="NCBI Taxonomy" id="3483"/>
    <lineage>
        <taxon>Eukaryota</taxon>
        <taxon>Viridiplantae</taxon>
        <taxon>Streptophyta</taxon>
        <taxon>Embryophyta</taxon>
        <taxon>Tracheophyta</taxon>
        <taxon>Spermatophyta</taxon>
        <taxon>Magnoliopsida</taxon>
        <taxon>eudicotyledons</taxon>
        <taxon>Gunneridae</taxon>
        <taxon>Pentapetalae</taxon>
        <taxon>rosids</taxon>
        <taxon>fabids</taxon>
        <taxon>Rosales</taxon>
        <taxon>Cannabaceae</taxon>
        <taxon>Cannabis</taxon>
    </lineage>
</organism>
<dbReference type="EMBL" id="JAATIP010000326">
    <property type="protein sequence ID" value="KAF4351903.1"/>
    <property type="molecule type" value="Genomic_DNA"/>
</dbReference>
<name>A0A7J6E0G0_CANSA</name>
<proteinExistence type="predicted"/>
<evidence type="ECO:0000313" key="1">
    <source>
        <dbReference type="EMBL" id="KAF4351903.1"/>
    </source>
</evidence>
<evidence type="ECO:0000313" key="2">
    <source>
        <dbReference type="Proteomes" id="UP000525078"/>
    </source>
</evidence>
<comment type="caution">
    <text evidence="1">The sequence shown here is derived from an EMBL/GenBank/DDBJ whole genome shotgun (WGS) entry which is preliminary data.</text>
</comment>
<sequence>MGAAADYRSRLTSSLINEKTRTCHVSHQQQVKLPSLQKLFWNLGAHRNLRFALVIDQRVKAISVTSTAKGITSKKLLIGIIADQIPVDQQTLPMLSVKKAFMKFLEKYSKDCSDLNIFMMTVVPNNITF</sequence>
<protein>
    <submittedName>
        <fullName evidence="1">Uncharacterized protein</fullName>
    </submittedName>
</protein>
<dbReference type="Proteomes" id="UP000525078">
    <property type="component" value="Unassembled WGS sequence"/>
</dbReference>
<accession>A0A7J6E0G0</accession>
<reference evidence="1 2" key="1">
    <citation type="journal article" date="2020" name="bioRxiv">
        <title>Sequence and annotation of 42 cannabis genomes reveals extensive copy number variation in cannabinoid synthesis and pathogen resistance genes.</title>
        <authorList>
            <person name="Mckernan K.J."/>
            <person name="Helbert Y."/>
            <person name="Kane L.T."/>
            <person name="Ebling H."/>
            <person name="Zhang L."/>
            <person name="Liu B."/>
            <person name="Eaton Z."/>
            <person name="Mclaughlin S."/>
            <person name="Kingan S."/>
            <person name="Baybayan P."/>
            <person name="Concepcion G."/>
            <person name="Jordan M."/>
            <person name="Riva A."/>
            <person name="Barbazuk W."/>
            <person name="Harkins T."/>
        </authorList>
    </citation>
    <scope>NUCLEOTIDE SEQUENCE [LARGE SCALE GENOMIC DNA]</scope>
    <source>
        <strain evidence="2">cv. Jamaican Lion 4</strain>
        <tissue evidence="1">Leaf</tissue>
    </source>
</reference>